<dbReference type="PROSITE" id="PS51077">
    <property type="entry name" value="HTH_ICLR"/>
    <property type="match status" value="1"/>
</dbReference>
<keyword evidence="1" id="KW-0805">Transcription regulation</keyword>
<evidence type="ECO:0000256" key="1">
    <source>
        <dbReference type="ARBA" id="ARBA00023015"/>
    </source>
</evidence>
<dbReference type="InterPro" id="IPR036388">
    <property type="entry name" value="WH-like_DNA-bd_sf"/>
</dbReference>
<dbReference type="InterPro" id="IPR005471">
    <property type="entry name" value="Tscrpt_reg_IclR_N"/>
</dbReference>
<dbReference type="Pfam" id="PF01614">
    <property type="entry name" value="IclR_C"/>
    <property type="match status" value="1"/>
</dbReference>
<reference evidence="6 7" key="2">
    <citation type="submission" date="2019-08" db="EMBL/GenBank/DDBJ databases">
        <title>Amycolatopsis acidicola sp. nov., isolated from peat swamp forest soil.</title>
        <authorList>
            <person name="Srisuk N."/>
        </authorList>
    </citation>
    <scope>NUCLEOTIDE SEQUENCE [LARGE SCALE GENOMIC DNA]</scope>
    <source>
        <strain evidence="6 7">TBRC 6029</strain>
    </source>
</reference>
<dbReference type="GO" id="GO:0003700">
    <property type="term" value="F:DNA-binding transcription factor activity"/>
    <property type="evidence" value="ECO:0007669"/>
    <property type="project" value="TreeGrafter"/>
</dbReference>
<name>A0A558DE96_9PSEU</name>
<gene>
    <name evidence="6" type="ORF">FNH05_05535</name>
</gene>
<dbReference type="InterPro" id="IPR029016">
    <property type="entry name" value="GAF-like_dom_sf"/>
</dbReference>
<dbReference type="SMART" id="SM00346">
    <property type="entry name" value="HTH_ICLR"/>
    <property type="match status" value="1"/>
</dbReference>
<dbReference type="EMBL" id="VJWX01000031">
    <property type="protein sequence ID" value="TVT59338.1"/>
    <property type="molecule type" value="Genomic_DNA"/>
</dbReference>
<evidence type="ECO:0000256" key="3">
    <source>
        <dbReference type="ARBA" id="ARBA00023163"/>
    </source>
</evidence>
<dbReference type="PANTHER" id="PTHR30136:SF24">
    <property type="entry name" value="HTH-TYPE TRANSCRIPTIONAL REPRESSOR ALLR"/>
    <property type="match status" value="1"/>
</dbReference>
<dbReference type="PANTHER" id="PTHR30136">
    <property type="entry name" value="HELIX-TURN-HELIX TRANSCRIPTIONAL REGULATOR, ICLR FAMILY"/>
    <property type="match status" value="1"/>
</dbReference>
<keyword evidence="7" id="KW-1185">Reference proteome</keyword>
<proteinExistence type="predicted"/>
<dbReference type="GO" id="GO:0003677">
    <property type="term" value="F:DNA binding"/>
    <property type="evidence" value="ECO:0007669"/>
    <property type="project" value="UniProtKB-KW"/>
</dbReference>
<dbReference type="Proteomes" id="UP000320011">
    <property type="component" value="Unassembled WGS sequence"/>
</dbReference>
<dbReference type="SUPFAM" id="SSF46785">
    <property type="entry name" value="Winged helix' DNA-binding domain"/>
    <property type="match status" value="1"/>
</dbReference>
<dbReference type="InterPro" id="IPR014757">
    <property type="entry name" value="Tscrpt_reg_IclR_C"/>
</dbReference>
<dbReference type="AlphaFoldDB" id="A0A558DE96"/>
<reference evidence="6 7" key="1">
    <citation type="submission" date="2019-07" db="EMBL/GenBank/DDBJ databases">
        <authorList>
            <person name="Duangmal K."/>
            <person name="Teo W.F.A."/>
        </authorList>
    </citation>
    <scope>NUCLEOTIDE SEQUENCE [LARGE SCALE GENOMIC DNA]</scope>
    <source>
        <strain evidence="6 7">TBRC 6029</strain>
    </source>
</reference>
<evidence type="ECO:0000256" key="2">
    <source>
        <dbReference type="ARBA" id="ARBA00023125"/>
    </source>
</evidence>
<feature type="domain" description="IclR-ED" evidence="5">
    <location>
        <begin position="69"/>
        <end position="247"/>
    </location>
</feature>
<feature type="domain" description="HTH iclR-type" evidence="4">
    <location>
        <begin position="7"/>
        <end position="68"/>
    </location>
</feature>
<dbReference type="InterPro" id="IPR036390">
    <property type="entry name" value="WH_DNA-bd_sf"/>
</dbReference>
<evidence type="ECO:0000313" key="6">
    <source>
        <dbReference type="EMBL" id="TVT59338.1"/>
    </source>
</evidence>
<dbReference type="Pfam" id="PF09339">
    <property type="entry name" value="HTH_IclR"/>
    <property type="match status" value="1"/>
</dbReference>
<dbReference type="PROSITE" id="PS51078">
    <property type="entry name" value="ICLR_ED"/>
    <property type="match status" value="1"/>
</dbReference>
<dbReference type="Gene3D" id="1.10.10.10">
    <property type="entry name" value="Winged helix-like DNA-binding domain superfamily/Winged helix DNA-binding domain"/>
    <property type="match status" value="1"/>
</dbReference>
<keyword evidence="3" id="KW-0804">Transcription</keyword>
<dbReference type="GO" id="GO:0045892">
    <property type="term" value="P:negative regulation of DNA-templated transcription"/>
    <property type="evidence" value="ECO:0007669"/>
    <property type="project" value="TreeGrafter"/>
</dbReference>
<dbReference type="InterPro" id="IPR050707">
    <property type="entry name" value="HTH_MetabolicPath_Reg"/>
</dbReference>
<comment type="caution">
    <text evidence="6">The sequence shown here is derived from an EMBL/GenBank/DDBJ whole genome shotgun (WGS) entry which is preliminary data.</text>
</comment>
<dbReference type="SUPFAM" id="SSF55781">
    <property type="entry name" value="GAF domain-like"/>
    <property type="match status" value="1"/>
</dbReference>
<dbReference type="RefSeq" id="WP_144586178.1">
    <property type="nucleotide sequence ID" value="NZ_VJWX01000031.1"/>
</dbReference>
<evidence type="ECO:0000259" key="5">
    <source>
        <dbReference type="PROSITE" id="PS51078"/>
    </source>
</evidence>
<dbReference type="Gene3D" id="3.30.450.40">
    <property type="match status" value="1"/>
</dbReference>
<evidence type="ECO:0000259" key="4">
    <source>
        <dbReference type="PROSITE" id="PS51077"/>
    </source>
</evidence>
<protein>
    <submittedName>
        <fullName evidence="6">IclR family transcriptional regulator</fullName>
    </submittedName>
</protein>
<organism evidence="6 7">
    <name type="scientific">Amycolatopsis rhizosphaerae</name>
    <dbReference type="NCBI Taxonomy" id="2053003"/>
    <lineage>
        <taxon>Bacteria</taxon>
        <taxon>Bacillati</taxon>
        <taxon>Actinomycetota</taxon>
        <taxon>Actinomycetes</taxon>
        <taxon>Pseudonocardiales</taxon>
        <taxon>Pseudonocardiaceae</taxon>
        <taxon>Amycolatopsis</taxon>
    </lineage>
</organism>
<dbReference type="OrthoDB" id="7274111at2"/>
<sequence length="272" mass="29188">MPPEAEQDTHIRALRVLETLAGMQQPAPLPTIAERVQLSKTTAYRILRGLQDHGFIDHTGRTGYRIGSRAVALASLIGPRPALLQIIRPVLKKLATEASETVTLHLRSGAHRVLVLAAEPPGNPLRILPTLGERSPLTSGCSGQSILAFLPRQEADDIVRDHTRDGLRPGLPAALARIRKDSYALSFSGIHIGFNGVAAPLLDPTDGTALGSIAIAGLDRRLPRDTLLQLSTPLRAACADLAPRLATVLGPNSSIRLDPLDVMIRDFLDQPS</sequence>
<accession>A0A558DE96</accession>
<evidence type="ECO:0000313" key="7">
    <source>
        <dbReference type="Proteomes" id="UP000320011"/>
    </source>
</evidence>
<keyword evidence="2" id="KW-0238">DNA-binding</keyword>